<dbReference type="InterPro" id="IPR003593">
    <property type="entry name" value="AAA+_ATPase"/>
</dbReference>
<dbReference type="Gene3D" id="1.10.8.60">
    <property type="match status" value="2"/>
</dbReference>
<dbReference type="InterPro" id="IPR041677">
    <property type="entry name" value="DNA2/NAM7_AAA_11"/>
</dbReference>
<feature type="coiled-coil region" evidence="5">
    <location>
        <begin position="2305"/>
        <end position="2365"/>
    </location>
</feature>
<dbReference type="PRINTS" id="PR00819">
    <property type="entry name" value="CBXCFQXSUPER"/>
</dbReference>
<name>A0AA40CEH2_9PEZI</name>
<dbReference type="Pfam" id="PF13087">
    <property type="entry name" value="AAA_12"/>
    <property type="match status" value="1"/>
</dbReference>
<keyword evidence="3" id="KW-0347">Helicase</keyword>
<dbReference type="CDD" id="cd06008">
    <property type="entry name" value="NF-X1-zinc-finger"/>
    <property type="match status" value="1"/>
</dbReference>
<proteinExistence type="inferred from homology"/>
<dbReference type="InterPro" id="IPR000641">
    <property type="entry name" value="CbxX/CfxQ"/>
</dbReference>
<dbReference type="InterPro" id="IPR027417">
    <property type="entry name" value="P-loop_NTPase"/>
</dbReference>
<evidence type="ECO:0000256" key="5">
    <source>
        <dbReference type="SAM" id="Coils"/>
    </source>
</evidence>
<dbReference type="InterPro" id="IPR047187">
    <property type="entry name" value="SF1_C_Upf1"/>
</dbReference>
<dbReference type="Gene3D" id="3.40.50.300">
    <property type="entry name" value="P-loop containing nucleotide triphosphate hydrolases"/>
    <property type="match status" value="5"/>
</dbReference>
<feature type="region of interest" description="Disordered" evidence="6">
    <location>
        <begin position="2197"/>
        <end position="2256"/>
    </location>
</feature>
<dbReference type="InterPro" id="IPR050773">
    <property type="entry name" value="CbxX/CfxQ_RuBisCO_ESX"/>
</dbReference>
<keyword evidence="8" id="KW-0378">Hydrolase</keyword>
<dbReference type="FunFam" id="3.40.50.300:FF:000216">
    <property type="entry name" value="Type VII secretion ATPase EccA"/>
    <property type="match status" value="3"/>
</dbReference>
<comment type="similarity">
    <text evidence="1">Belongs to the CbxX/CfxQ family.</text>
</comment>
<evidence type="ECO:0000256" key="1">
    <source>
        <dbReference type="ARBA" id="ARBA00010378"/>
    </source>
</evidence>
<feature type="domain" description="AAA+ ATPase" evidence="7">
    <location>
        <begin position="560"/>
        <end position="970"/>
    </location>
</feature>
<feature type="region of interest" description="Disordered" evidence="6">
    <location>
        <begin position="1888"/>
        <end position="1914"/>
    </location>
</feature>
<feature type="region of interest" description="Disordered" evidence="6">
    <location>
        <begin position="2268"/>
        <end position="2292"/>
    </location>
</feature>
<dbReference type="FunFam" id="3.40.50.300:FF:001660">
    <property type="entry name" value="NF-X1 finger and helicase protein, putative"/>
    <property type="match status" value="1"/>
</dbReference>
<dbReference type="InterPro" id="IPR041679">
    <property type="entry name" value="DNA2/NAM7-like_C"/>
</dbReference>
<dbReference type="InterPro" id="IPR041627">
    <property type="entry name" value="AAA_lid_6"/>
</dbReference>
<feature type="domain" description="AAA+ ATPase" evidence="7">
    <location>
        <begin position="1402"/>
        <end position="1548"/>
    </location>
</feature>
<dbReference type="SMART" id="SM00382">
    <property type="entry name" value="AAA"/>
    <property type="match status" value="4"/>
</dbReference>
<accession>A0AA40CEH2</accession>
<keyword evidence="5" id="KW-0175">Coiled coil</keyword>
<dbReference type="Pfam" id="PF00004">
    <property type="entry name" value="AAA"/>
    <property type="match status" value="3"/>
</dbReference>
<dbReference type="InterPro" id="IPR003959">
    <property type="entry name" value="ATPase_AAA_core"/>
</dbReference>
<evidence type="ECO:0000256" key="3">
    <source>
        <dbReference type="ARBA" id="ARBA00022806"/>
    </source>
</evidence>
<feature type="compositionally biased region" description="Basic and acidic residues" evidence="6">
    <location>
        <begin position="9"/>
        <end position="22"/>
    </location>
</feature>
<evidence type="ECO:0000256" key="6">
    <source>
        <dbReference type="SAM" id="MobiDB-lite"/>
    </source>
</evidence>
<reference evidence="8" key="1">
    <citation type="submission" date="2023-06" db="EMBL/GenBank/DDBJ databases">
        <title>Genome-scale phylogeny and comparative genomics of the fungal order Sordariales.</title>
        <authorList>
            <consortium name="Lawrence Berkeley National Laboratory"/>
            <person name="Hensen N."/>
            <person name="Bonometti L."/>
            <person name="Westerberg I."/>
            <person name="Brannstrom I.O."/>
            <person name="Guillou S."/>
            <person name="Cros-Aarteil S."/>
            <person name="Calhoun S."/>
            <person name="Haridas S."/>
            <person name="Kuo A."/>
            <person name="Mondo S."/>
            <person name="Pangilinan J."/>
            <person name="Riley R."/>
            <person name="LaButti K."/>
            <person name="Andreopoulos B."/>
            <person name="Lipzen A."/>
            <person name="Chen C."/>
            <person name="Yanf M."/>
            <person name="Daum C."/>
            <person name="Ng V."/>
            <person name="Clum A."/>
            <person name="Steindorff A."/>
            <person name="Ohm R."/>
            <person name="Martin F."/>
            <person name="Silar P."/>
            <person name="Natvig D."/>
            <person name="Lalanne C."/>
            <person name="Gautier V."/>
            <person name="Ament-velasquez S.L."/>
            <person name="Kruys A."/>
            <person name="Hutchinson M.I."/>
            <person name="Powell A.J."/>
            <person name="Barry K."/>
            <person name="Miller A.N."/>
            <person name="Grigoriev I.V."/>
            <person name="Debuchy R."/>
            <person name="Gladieux P."/>
            <person name="Thoren M.H."/>
            <person name="Johannesson H."/>
        </authorList>
    </citation>
    <scope>NUCLEOTIDE SEQUENCE</scope>
    <source>
        <strain evidence="8">SMH3391-2</strain>
    </source>
</reference>
<evidence type="ECO:0000313" key="9">
    <source>
        <dbReference type="Proteomes" id="UP001174934"/>
    </source>
</evidence>
<evidence type="ECO:0000313" key="8">
    <source>
        <dbReference type="EMBL" id="KAK0634459.1"/>
    </source>
</evidence>
<keyword evidence="9" id="KW-1185">Reference proteome</keyword>
<evidence type="ECO:0000259" key="7">
    <source>
        <dbReference type="SMART" id="SM00382"/>
    </source>
</evidence>
<dbReference type="Pfam" id="PF13086">
    <property type="entry name" value="AAA_11"/>
    <property type="match status" value="1"/>
</dbReference>
<dbReference type="PANTHER" id="PTHR43392:SF2">
    <property type="entry name" value="AAA-TYPE ATPASE FAMILY PROTEIN _ ANKYRIN REPEAT FAMILY PROTEIN"/>
    <property type="match status" value="1"/>
</dbReference>
<dbReference type="GO" id="GO:0004386">
    <property type="term" value="F:helicase activity"/>
    <property type="evidence" value="ECO:0007669"/>
    <property type="project" value="InterPro"/>
</dbReference>
<feature type="coiled-coil region" evidence="5">
    <location>
        <begin position="769"/>
        <end position="796"/>
    </location>
</feature>
<gene>
    <name evidence="8" type="ORF">B0T17DRAFT_594311</name>
</gene>
<dbReference type="Pfam" id="PF17866">
    <property type="entry name" value="AAA_lid_6"/>
    <property type="match status" value="1"/>
</dbReference>
<keyword evidence="4" id="KW-0067">ATP-binding</keyword>
<dbReference type="PANTHER" id="PTHR43392">
    <property type="entry name" value="AAA-TYPE ATPASE FAMILY PROTEIN / ANKYRIN REPEAT FAMILY PROTEIN"/>
    <property type="match status" value="1"/>
</dbReference>
<dbReference type="SUPFAM" id="SSF52540">
    <property type="entry name" value="P-loop containing nucleoside triphosphate hydrolases"/>
    <property type="match status" value="4"/>
</dbReference>
<comment type="caution">
    <text evidence="8">The sequence shown here is derived from an EMBL/GenBank/DDBJ whole genome shotgun (WGS) entry which is preliminary data.</text>
</comment>
<dbReference type="FunFam" id="1.10.8.60:FF:000159">
    <property type="entry name" value="p-loop containing nucleoside triphosphate hydrolase protein"/>
    <property type="match status" value="1"/>
</dbReference>
<feature type="compositionally biased region" description="Polar residues" evidence="6">
    <location>
        <begin position="2247"/>
        <end position="2256"/>
    </location>
</feature>
<evidence type="ECO:0000256" key="4">
    <source>
        <dbReference type="ARBA" id="ARBA00022840"/>
    </source>
</evidence>
<feature type="domain" description="AAA+ ATPase" evidence="7">
    <location>
        <begin position="1958"/>
        <end position="2095"/>
    </location>
</feature>
<evidence type="ECO:0000256" key="2">
    <source>
        <dbReference type="ARBA" id="ARBA00022741"/>
    </source>
</evidence>
<dbReference type="EMBL" id="JAULSR010000001">
    <property type="protein sequence ID" value="KAK0634459.1"/>
    <property type="molecule type" value="Genomic_DNA"/>
</dbReference>
<protein>
    <submittedName>
        <fullName evidence="8">P-loop containing nucleoside triphosphate hydrolase protein</fullName>
    </submittedName>
</protein>
<feature type="domain" description="AAA+ ATPase" evidence="7">
    <location>
        <begin position="1681"/>
        <end position="1823"/>
    </location>
</feature>
<dbReference type="Proteomes" id="UP001174934">
    <property type="component" value="Unassembled WGS sequence"/>
</dbReference>
<feature type="compositionally biased region" description="Low complexity" evidence="6">
    <location>
        <begin position="2201"/>
        <end position="2218"/>
    </location>
</feature>
<sequence length="2399" mass="268415">MPYAPSMQERNEAYRQQTDHSEMNSTSRPELDSCIATSFTLYTPTYCFHVYFPMASVSDQEASKRAGRLRAFLRDAISGARTIQSSQNAQLFLEAVRNQSPPTTCIETIVSSKCGLDSIRTAVRADLSPSFIISSTLPLLEYLSDPGIKALVTGQMLQKILVAIAKPSTVWNAIVNLFDNQQIPDTHIRPFAWLSLELISLPPSCDVNVLENVQEIADRKAFLKAQDHGTREIGYNIKKVLQIRSSPNSIQVGGPGGRHDNDHVNFRDISIYPTTDEFLSTQPPFYQTSKEVFDADLNDRARLHLDNQYRLLREDMLAELREELQVAMGMKKGKRTSVPLGILVPMRLDVGDTSVKGRLKKCTLLAECSAGLPFPKKFEDPSARKKYLKDHPSILKHQSFGVLTRDKEILGFAFLDRDNELLALSPPIISLQFTDSIGLRNALLALILPNADCVKFILVNTPVFGYEPVLIGLKGITHLSLQELLVNPTASDVSFEVPSNLRELVTKIERASQGLEKDGVVCLPDLQSKSDRSMDKMLGESPTQVRVDASQLNSLVHALKSPLTIIQGPPGTGKSFIGAQIAKCLYHGKQRILVISYTNHALDQFLEDLIDVGIESKKMVRIGSKAKSTIRTSPLLLSAQTGNYKRSKEAWNMINRLKGDASGSADELEKAFKAYRQFHIQWDDISEYLEFSEEQFYEALHVPDDNSDNWHLAGTRGKRIKPEYLFQRWIKGENAGILSRQISPSSRSIWDMPRSVRQDHFKRWEKSMIEERLETIQELVRQFNDTEEELRIQFNEADAHIVRQKQIIGCTTTAAAKYSRLIRAAEPDVVLVEEAGEILESHVLTALAPTVKQLILIGDHKQLRPKVNNYALTVEKGDGFDLNRSLFERLIIQGAAHTTLRKQHRMVPEISLFPRELTYPDLLDGPKTSGRPPIRGLQDRVIFVNHSKLEELDKAVKDRRDPSAQESKRNTFEASMVLPLVQFLLQQGYSTDQMVILAPYLGQVRLIDDLLRKNQYDPALSEMDKMDLIRHGLMTEAAAKVGKKPLRISTVDNYQGEESDIVIVSLTRSNESAGIGFMFAPERLNVLITRARNCLIMIGNMETFIRSKKGSATWNPFFDLLKAHNHLYDGFPVKCEKHPERSALIKEPIDFKKLCPDGGCTEPCNATLKCGIHQCKSRCHRITDHSQAECHQLIDKVCDRQHKSTVRCSRQNEGCHKCIKEDQEQERRIKRDLRLEEDRQRRQEEYTRRLQEIQDEIEHQRRINKYQAEEDDQKKTLEQQRADLATLKEREDRIRKKKQYQAQMAAQAQTQTRARSAAEGGSSKDQSQHGAVVSSGGSDDGGGFPDTAMAEWQHLKQYENANNKYLDELMGMIGLEDVKQAFLSIKSKVDTSLRQGISLDSERFSCSMLGNPGTGKTTAARLYAQFLTEVCVIPGNSFKEATGAGLANMGVSGCKKLIDDILNDGGGVLFIDEAYQLTSGNNPGGGSVLDYLLAEVENLRGKVVFILAGYNKQMESFYAHNPGLPSRFPIEMTFADYTDDELLRILELKMNKKYNGFMECEDGLRGLYCRIVARRIGRGRGKEGFGNARTVENNLDIISRRQADRIRRERKAGSKDTNDLYFTKEDLIGPEPEEALKKCEAWKKLQQLVGLTAVKEAVRSLVDSIQQNYKREIAEQPLIEYSLNKVFLGNPGTGKTTVAKLYGDILVALGLLSKGKVVVKNPSDFVGSHLGQSEQLTKGILAAAVGKVLVIDEAYGLYGGGGSQGSTSDPYKTAVIDTIVAEVQSVPGDDRCVLLLGYKDQMETMFQNVNPGLSRRFPISSGFTFDDFSDEELAKIVDLKLKQQGYQTTPQAKAVAMEMLKRARNRPHFGNAGEIDIILDATKARNQRRISKGQAKANSPLEPEDFDENHGRADNSKTNIRKLFEGTVGSEQIVKILEDYQETVRIFKSMDMDPKTNIPFNFLFRGPPGTGKTTTAKKMGKVFYDMGFLATTEVVECSATDLIGQFVGQTGPKVQSVLDKALGKVLFIDEAYRLAEGHFAKEAMDELVDSTTKPKYQKKLIIILAGYEADINRLMSVNPGLTSRFPTVIDFRGLTPDECIALLLQRLRREKDTIGSKGVVFDLDCLDSPTDKFRKELSIYFASLAGQDGWASARDVETIATAVFGTTLRSRGDSTESVLMLREVTIRDELQGMLNERMSRSKAASASPSSLSSGFQAALQQAMKSSPQTQAPPPPPTISTAAEPRLTRSQSQQKKANTANELLLAQAAGRPEAETDSTPASKRPRVKDSPRCIAMRDAGVSDAVWEQLQRDRQAEQEREEEYQRLLEEKKNAATDAAREKIVKRLLEEERRRKEEEAKRKKLAAMGACPVGYAWIKQAAGGWRCAGGSHYMGDADLERA</sequence>
<dbReference type="CDD" id="cd00009">
    <property type="entry name" value="AAA"/>
    <property type="match status" value="2"/>
</dbReference>
<dbReference type="CDD" id="cd18808">
    <property type="entry name" value="SF1_C_Upf1"/>
    <property type="match status" value="1"/>
</dbReference>
<keyword evidence="2" id="KW-0547">Nucleotide-binding</keyword>
<dbReference type="FunFam" id="1.10.8.60:FF:000160">
    <property type="entry name" value="WGS project CABT00000000 data, contig 2.55"/>
    <property type="match status" value="1"/>
</dbReference>
<dbReference type="GO" id="GO:0005524">
    <property type="term" value="F:ATP binding"/>
    <property type="evidence" value="ECO:0007669"/>
    <property type="project" value="UniProtKB-KW"/>
</dbReference>
<feature type="region of interest" description="Disordered" evidence="6">
    <location>
        <begin position="1294"/>
        <end position="1347"/>
    </location>
</feature>
<dbReference type="CDD" id="cd17936">
    <property type="entry name" value="EEXXEc_NFX1"/>
    <property type="match status" value="1"/>
</dbReference>
<dbReference type="GO" id="GO:0016887">
    <property type="term" value="F:ATP hydrolysis activity"/>
    <property type="evidence" value="ECO:0007669"/>
    <property type="project" value="InterPro"/>
</dbReference>
<feature type="region of interest" description="Disordered" evidence="6">
    <location>
        <begin position="1"/>
        <end position="28"/>
    </location>
</feature>
<organism evidence="8 9">
    <name type="scientific">Bombardia bombarda</name>
    <dbReference type="NCBI Taxonomy" id="252184"/>
    <lineage>
        <taxon>Eukaryota</taxon>
        <taxon>Fungi</taxon>
        <taxon>Dikarya</taxon>
        <taxon>Ascomycota</taxon>
        <taxon>Pezizomycotina</taxon>
        <taxon>Sordariomycetes</taxon>
        <taxon>Sordariomycetidae</taxon>
        <taxon>Sordariales</taxon>
        <taxon>Lasiosphaeriaceae</taxon>
        <taxon>Bombardia</taxon>
    </lineage>
</organism>
<feature type="compositionally biased region" description="Low complexity" evidence="6">
    <location>
        <begin position="1300"/>
        <end position="1318"/>
    </location>
</feature>